<proteinExistence type="predicted"/>
<reference evidence="3" key="1">
    <citation type="submission" date="2015-09" db="EMBL/GenBank/DDBJ databases">
        <authorList>
            <consortium name="Pathogen Informatics"/>
        </authorList>
    </citation>
    <scope>NUCLEOTIDE SEQUENCE [LARGE SCALE GENOMIC DNA]</scope>
    <source>
        <strain evidence="3">Lake Konstanz</strain>
    </source>
</reference>
<dbReference type="VEuPathDB" id="TriTrypDB:BSAL_85005"/>
<feature type="transmembrane region" description="Helical" evidence="1">
    <location>
        <begin position="271"/>
        <end position="291"/>
    </location>
</feature>
<keyword evidence="3" id="KW-1185">Reference proteome</keyword>
<sequence>MEKMVAAFPTTSFEPVPPKKYLPVMHTTWDPAIVGLGRLEALCPQLLHHIVDKNRDVDQLKGFLVDVQAQTFMIDRIELEAERNGFYQADTAYKMPAAAIAAQPSSAREDAAADDSNAWKGPFTQHMEEAISAALELVPPIQNSTADKFPAPSYATRWHEKRREDIMRQHPEVAAFYKSHVAFPLSVVIGLCAAALNLYTITIYVPRVIFRTMLATSPSKTALLESFTIASLYGADVALPFSLVETIITFMSPFAVMAHWMEAHLADTYKVISFTVLVVHLVLLAGVWGWWTNTAAYVMTCEVMMETVGSWFAVDTKPSRNRWVQQLRYLAKHVLAIMLQPMAISGVSFEHALLGYRGHVEHLGTGEVLQAHQRVVTGSPTYMGHLDGALSLPHHLLLQQRRWKTVIKDKYGVPVQKFSQDLLSAARLRHFVSRLDLLREESRLLENDGVALGPGNTLLDSSKMEEFVKSELAARQTAADSRNSLEIEFGPQKRAMAKVMLFAKEFYHSVRGASITDLRLLAGRGNFQCTDPRPLQTLVEIVHPALNEGAYRAFQLDIPAIKSYPLLSLCVRDSAYLAAYCGMHVFDSAVTTAPISLGLLGMYILSVLQPFPLYKQTIGRVWDICGRRYMKDNNNMFLSVEGCLLLTRRAAGLMWQGLRYCLAIVLWAVYVFWSAKEAVNVRHLQEELGFSSWTIGFVIFGMTATYAALAELFAMGFLWHPMWFVNATGHLSVERSDDGESSAIDVVVAGDAEQSHHRRGAAASSKEWWQPTVSLYSDVLFWLTFGQTHHVEQHDFPKLPWIHRAQLRQRAPSFYNNGNSSLHVHSGLLHAVKTYTNSNGHGVYAAQSEK</sequence>
<protein>
    <submittedName>
        <fullName evidence="2">Transmembrane protein, putative</fullName>
    </submittedName>
</protein>
<evidence type="ECO:0000313" key="2">
    <source>
        <dbReference type="EMBL" id="CUI14318.1"/>
    </source>
</evidence>
<keyword evidence="1" id="KW-0472">Membrane</keyword>
<feature type="transmembrane region" description="Helical" evidence="1">
    <location>
        <begin position="237"/>
        <end position="259"/>
    </location>
</feature>
<feature type="transmembrane region" description="Helical" evidence="1">
    <location>
        <begin position="181"/>
        <end position="205"/>
    </location>
</feature>
<dbReference type="AlphaFoldDB" id="A0A0S4KIC8"/>
<gene>
    <name evidence="2" type="ORF">BSAL_85005</name>
</gene>
<keyword evidence="1 2" id="KW-0812">Transmembrane</keyword>
<dbReference type="EMBL" id="CYKH01000991">
    <property type="protein sequence ID" value="CUI14318.1"/>
    <property type="molecule type" value="Genomic_DNA"/>
</dbReference>
<evidence type="ECO:0000313" key="3">
    <source>
        <dbReference type="Proteomes" id="UP000051952"/>
    </source>
</evidence>
<feature type="transmembrane region" description="Helical" evidence="1">
    <location>
        <begin position="657"/>
        <end position="675"/>
    </location>
</feature>
<evidence type="ECO:0000256" key="1">
    <source>
        <dbReference type="SAM" id="Phobius"/>
    </source>
</evidence>
<feature type="transmembrane region" description="Helical" evidence="1">
    <location>
        <begin position="695"/>
        <end position="719"/>
    </location>
</feature>
<accession>A0A0S4KIC8</accession>
<name>A0A0S4KIC8_BODSA</name>
<organism evidence="2 3">
    <name type="scientific">Bodo saltans</name>
    <name type="common">Flagellated protozoan</name>
    <dbReference type="NCBI Taxonomy" id="75058"/>
    <lineage>
        <taxon>Eukaryota</taxon>
        <taxon>Discoba</taxon>
        <taxon>Euglenozoa</taxon>
        <taxon>Kinetoplastea</taxon>
        <taxon>Metakinetoplastina</taxon>
        <taxon>Eubodonida</taxon>
        <taxon>Bodonidae</taxon>
        <taxon>Bodo</taxon>
    </lineage>
</organism>
<keyword evidence="1" id="KW-1133">Transmembrane helix</keyword>
<dbReference type="Proteomes" id="UP000051952">
    <property type="component" value="Unassembled WGS sequence"/>
</dbReference>